<evidence type="ECO:0000256" key="1">
    <source>
        <dbReference type="SAM" id="Phobius"/>
    </source>
</evidence>
<proteinExistence type="predicted"/>
<keyword evidence="1" id="KW-0812">Transmembrane</keyword>
<dbReference type="STRING" id="154621.RV11_GL003198"/>
<accession>R3TPL1</accession>
<reference evidence="2 3" key="1">
    <citation type="submission" date="2013-02" db="EMBL/GenBank/DDBJ databases">
        <title>The Genome Sequence of Enterococcus phoeniculicola BAA-412.</title>
        <authorList>
            <consortium name="The Broad Institute Genome Sequencing Platform"/>
            <consortium name="The Broad Institute Genome Sequencing Center for Infectious Disease"/>
            <person name="Earl A.M."/>
            <person name="Gilmore M.S."/>
            <person name="Lebreton F."/>
            <person name="Walker B."/>
            <person name="Young S.K."/>
            <person name="Zeng Q."/>
            <person name="Gargeya S."/>
            <person name="Fitzgerald M."/>
            <person name="Haas B."/>
            <person name="Abouelleil A."/>
            <person name="Alvarado L."/>
            <person name="Arachchi H.M."/>
            <person name="Berlin A.M."/>
            <person name="Chapman S.B."/>
            <person name="Dewar J."/>
            <person name="Goldberg J."/>
            <person name="Griggs A."/>
            <person name="Gujja S."/>
            <person name="Hansen M."/>
            <person name="Howarth C."/>
            <person name="Imamovic A."/>
            <person name="Larimer J."/>
            <person name="McCowan C."/>
            <person name="Murphy C."/>
            <person name="Neiman D."/>
            <person name="Pearson M."/>
            <person name="Priest M."/>
            <person name="Roberts A."/>
            <person name="Saif S."/>
            <person name="Shea T."/>
            <person name="Sisk P."/>
            <person name="Sykes S."/>
            <person name="Wortman J."/>
            <person name="Nusbaum C."/>
            <person name="Birren B."/>
        </authorList>
    </citation>
    <scope>NUCLEOTIDE SEQUENCE [LARGE SCALE GENOMIC DNA]</scope>
    <source>
        <strain evidence="2 3">ATCC BAA-412</strain>
    </source>
</reference>
<name>R3TPL1_9ENTE</name>
<keyword evidence="1" id="KW-0472">Membrane</keyword>
<dbReference type="Proteomes" id="UP000013785">
    <property type="component" value="Unassembled WGS sequence"/>
</dbReference>
<protein>
    <recommendedName>
        <fullName evidence="4">Capsular polysaccharide biosynthesis protein CpsC</fullName>
    </recommendedName>
</protein>
<dbReference type="EMBL" id="AJAT01000016">
    <property type="protein sequence ID" value="EOL42983.1"/>
    <property type="molecule type" value="Genomic_DNA"/>
</dbReference>
<gene>
    <name evidence="2" type="ORF">UC3_01960</name>
</gene>
<keyword evidence="3" id="KW-1185">Reference proteome</keyword>
<keyword evidence="1" id="KW-1133">Transmembrane helix</keyword>
<feature type="transmembrane region" description="Helical" evidence="1">
    <location>
        <begin position="167"/>
        <end position="185"/>
    </location>
</feature>
<evidence type="ECO:0000313" key="2">
    <source>
        <dbReference type="EMBL" id="EOL42983.1"/>
    </source>
</evidence>
<dbReference type="HOGENOM" id="CLU_103688_0_0_9"/>
<evidence type="ECO:0008006" key="4">
    <source>
        <dbReference type="Google" id="ProtNLM"/>
    </source>
</evidence>
<evidence type="ECO:0000313" key="3">
    <source>
        <dbReference type="Proteomes" id="UP000013785"/>
    </source>
</evidence>
<dbReference type="AlphaFoldDB" id="R3TPL1"/>
<dbReference type="RefSeq" id="WP_010768622.1">
    <property type="nucleotide sequence ID" value="NZ_ASWE01000002.1"/>
</dbReference>
<dbReference type="eggNOG" id="COG3944">
    <property type="taxonomic scope" value="Bacteria"/>
</dbReference>
<sequence>MRKTNGKLILLSLKKFWSLILLLTIISSFGATQIYKHFITQNYFAINQLLVTPKENEQFDLKYINTYKELLSGDVILTKVVRELKAKDIYLSVSEIQKLVAINLSNDSQLISVQVISGDKAESIDIANTIGRVAEKEIPKMLDSNSIMLINQTNQAAKINKISNTQFLIFSLTISVVIITLCLIYKSLFSKRVFFKEQIPEFVDVIHVYTIDTRKKRETKKRKMEKGNKLTDE</sequence>
<dbReference type="PATRIC" id="fig|1158610.3.peg.1954"/>
<organism evidence="2 3">
    <name type="scientific">Enterococcus phoeniculicola ATCC BAA-412</name>
    <dbReference type="NCBI Taxonomy" id="1158610"/>
    <lineage>
        <taxon>Bacteria</taxon>
        <taxon>Bacillati</taxon>
        <taxon>Bacillota</taxon>
        <taxon>Bacilli</taxon>
        <taxon>Lactobacillales</taxon>
        <taxon>Enterococcaceae</taxon>
        <taxon>Enterococcus</taxon>
    </lineage>
</organism>
<dbReference type="OrthoDB" id="10003035at2"/>
<comment type="caution">
    <text evidence="2">The sequence shown here is derived from an EMBL/GenBank/DDBJ whole genome shotgun (WGS) entry which is preliminary data.</text>
</comment>